<evidence type="ECO:0000313" key="2">
    <source>
        <dbReference type="EMBL" id="CAI0374864.1"/>
    </source>
</evidence>
<comment type="caution">
    <text evidence="2">The sequence shown here is derived from an EMBL/GenBank/DDBJ whole genome shotgun (WGS) entry which is preliminary data.</text>
</comment>
<accession>A0AAV0GPI6</accession>
<reference evidence="2" key="1">
    <citation type="submission" date="2022-08" db="EMBL/GenBank/DDBJ databases">
        <authorList>
            <person name="Gutierrez-Valencia J."/>
        </authorList>
    </citation>
    <scope>NUCLEOTIDE SEQUENCE</scope>
</reference>
<proteinExistence type="predicted"/>
<feature type="region of interest" description="Disordered" evidence="1">
    <location>
        <begin position="1"/>
        <end position="30"/>
    </location>
</feature>
<dbReference type="AlphaFoldDB" id="A0AAV0GPI6"/>
<evidence type="ECO:0000256" key="1">
    <source>
        <dbReference type="SAM" id="MobiDB-lite"/>
    </source>
</evidence>
<feature type="region of interest" description="Disordered" evidence="1">
    <location>
        <begin position="177"/>
        <end position="199"/>
    </location>
</feature>
<evidence type="ECO:0000313" key="3">
    <source>
        <dbReference type="Proteomes" id="UP001154282"/>
    </source>
</evidence>
<feature type="compositionally biased region" description="Basic residues" evidence="1">
    <location>
        <begin position="177"/>
        <end position="187"/>
    </location>
</feature>
<organism evidence="2 3">
    <name type="scientific">Linum tenue</name>
    <dbReference type="NCBI Taxonomy" id="586396"/>
    <lineage>
        <taxon>Eukaryota</taxon>
        <taxon>Viridiplantae</taxon>
        <taxon>Streptophyta</taxon>
        <taxon>Embryophyta</taxon>
        <taxon>Tracheophyta</taxon>
        <taxon>Spermatophyta</taxon>
        <taxon>Magnoliopsida</taxon>
        <taxon>eudicotyledons</taxon>
        <taxon>Gunneridae</taxon>
        <taxon>Pentapetalae</taxon>
        <taxon>rosids</taxon>
        <taxon>fabids</taxon>
        <taxon>Malpighiales</taxon>
        <taxon>Linaceae</taxon>
        <taxon>Linum</taxon>
    </lineage>
</organism>
<protein>
    <submittedName>
        <fullName evidence="2">Uncharacterized protein</fullName>
    </submittedName>
</protein>
<feature type="compositionally biased region" description="Basic and acidic residues" evidence="1">
    <location>
        <begin position="15"/>
        <end position="30"/>
    </location>
</feature>
<name>A0AAV0GPI6_9ROSI</name>
<dbReference type="EMBL" id="CAMGYJ010000002">
    <property type="protein sequence ID" value="CAI0374864.1"/>
    <property type="molecule type" value="Genomic_DNA"/>
</dbReference>
<sequence length="228" mass="24112">MSRGISGQLITGSENPDRSTEPLRDRHYGDDDIEKQSLSSAFVFLFVRFNSGSAPSQAGGGEEELGVSVFVNWAYCVSAHTASHPSAAAAAAVSAASDPDRDNGSAHIWVSSVSAQLFSSASLSFSVPAPINLHTSLPPTIKSTSAPDSPPLPLALFPADPAAAAIPISPSLFRRRSTSTRAFHRRSPSPTIKSTSAPYSPPPTLALFTADPAAAAILTRMRWFSRYW</sequence>
<gene>
    <name evidence="2" type="ORF">LITE_LOCUS375</name>
</gene>
<feature type="compositionally biased region" description="Polar residues" evidence="1">
    <location>
        <begin position="188"/>
        <end position="198"/>
    </location>
</feature>
<keyword evidence="3" id="KW-1185">Reference proteome</keyword>
<dbReference type="Proteomes" id="UP001154282">
    <property type="component" value="Unassembled WGS sequence"/>
</dbReference>